<evidence type="ECO:0000256" key="10">
    <source>
        <dbReference type="ARBA" id="ARBA00025948"/>
    </source>
</evidence>
<evidence type="ECO:0000256" key="5">
    <source>
        <dbReference type="ARBA" id="ARBA00022490"/>
    </source>
</evidence>
<evidence type="ECO:0000313" key="13">
    <source>
        <dbReference type="EMBL" id="PZX18969.1"/>
    </source>
</evidence>
<evidence type="ECO:0000256" key="1">
    <source>
        <dbReference type="ARBA" id="ARBA00001974"/>
    </source>
</evidence>
<dbReference type="InterPro" id="IPR002218">
    <property type="entry name" value="MnmG-rel"/>
</dbReference>
<keyword evidence="8" id="KW-0274">FAD</keyword>
<accession>A0A2W7QB43</accession>
<dbReference type="SMART" id="SM01228">
    <property type="entry name" value="GIDA_assoc_3"/>
    <property type="match status" value="1"/>
</dbReference>
<dbReference type="Gene3D" id="3.50.50.60">
    <property type="entry name" value="FAD/NAD(P)-binding domain"/>
    <property type="match status" value="2"/>
</dbReference>
<evidence type="ECO:0000256" key="6">
    <source>
        <dbReference type="ARBA" id="ARBA00022630"/>
    </source>
</evidence>
<keyword evidence="9" id="KW-0520">NAD</keyword>
<reference evidence="13 14" key="1">
    <citation type="submission" date="2018-06" db="EMBL/GenBank/DDBJ databases">
        <title>Genomic Encyclopedia of Archaeal and Bacterial Type Strains, Phase II (KMG-II): from individual species to whole genera.</title>
        <authorList>
            <person name="Goeker M."/>
        </authorList>
    </citation>
    <scope>NUCLEOTIDE SEQUENCE [LARGE SCALE GENOMIC DNA]</scope>
    <source>
        <strain evidence="13 14">DSM 22009</strain>
    </source>
</reference>
<dbReference type="InterPro" id="IPR047001">
    <property type="entry name" value="MnmG_C_subdom"/>
</dbReference>
<protein>
    <recommendedName>
        <fullName evidence="4">tRNA uridine 5-carboxymethylaminomethyl modification enzyme MnmG</fullName>
    </recommendedName>
    <alternativeName>
        <fullName evidence="11">Glucose-inhibited division protein A</fullName>
    </alternativeName>
</protein>
<organism evidence="13 14">
    <name type="scientific">Palleronia aestuarii</name>
    <dbReference type="NCBI Taxonomy" id="568105"/>
    <lineage>
        <taxon>Bacteria</taxon>
        <taxon>Pseudomonadati</taxon>
        <taxon>Pseudomonadota</taxon>
        <taxon>Alphaproteobacteria</taxon>
        <taxon>Rhodobacterales</taxon>
        <taxon>Roseobacteraceae</taxon>
        <taxon>Palleronia</taxon>
    </lineage>
</organism>
<evidence type="ECO:0000256" key="11">
    <source>
        <dbReference type="ARBA" id="ARBA00031800"/>
    </source>
</evidence>
<name>A0A2W7QB43_9RHOB</name>
<dbReference type="Gene3D" id="1.10.150.570">
    <property type="entry name" value="GidA associated domain, C-terminal subdomain"/>
    <property type="match status" value="1"/>
</dbReference>
<dbReference type="PROSITE" id="PS01280">
    <property type="entry name" value="GIDA_1"/>
    <property type="match status" value="1"/>
</dbReference>
<dbReference type="EMBL" id="QKZL01000002">
    <property type="protein sequence ID" value="PZX18969.1"/>
    <property type="molecule type" value="Genomic_DNA"/>
</dbReference>
<evidence type="ECO:0000256" key="2">
    <source>
        <dbReference type="ARBA" id="ARBA00003717"/>
    </source>
</evidence>
<dbReference type="InterPro" id="IPR020595">
    <property type="entry name" value="MnmG-rel_CS"/>
</dbReference>
<dbReference type="FunFam" id="3.50.50.60:FF:000002">
    <property type="entry name" value="tRNA uridine 5-carboxymethylaminomethyl modification enzyme MnmG"/>
    <property type="match status" value="1"/>
</dbReference>
<dbReference type="InterPro" id="IPR049312">
    <property type="entry name" value="GIDA_C_N"/>
</dbReference>
<dbReference type="Pfam" id="PF01134">
    <property type="entry name" value="GIDA"/>
    <property type="match status" value="1"/>
</dbReference>
<dbReference type="InterPro" id="IPR040131">
    <property type="entry name" value="MnmG_N"/>
</dbReference>
<comment type="caution">
    <text evidence="13">The sequence shown here is derived from an EMBL/GenBank/DDBJ whole genome shotgun (WGS) entry which is preliminary data.</text>
</comment>
<proteinExistence type="inferred from homology"/>
<dbReference type="GO" id="GO:0030488">
    <property type="term" value="P:tRNA methylation"/>
    <property type="evidence" value="ECO:0007669"/>
    <property type="project" value="TreeGrafter"/>
</dbReference>
<keyword evidence="14" id="KW-1185">Reference proteome</keyword>
<dbReference type="InterPro" id="IPR036188">
    <property type="entry name" value="FAD/NAD-bd_sf"/>
</dbReference>
<keyword evidence="6" id="KW-0285">Flavoprotein</keyword>
<keyword evidence="7" id="KW-0819">tRNA processing</keyword>
<comment type="cofactor">
    <cofactor evidence="1">
        <name>FAD</name>
        <dbReference type="ChEBI" id="CHEBI:57692"/>
    </cofactor>
</comment>
<dbReference type="GO" id="GO:0005829">
    <property type="term" value="C:cytosol"/>
    <property type="evidence" value="ECO:0007669"/>
    <property type="project" value="TreeGrafter"/>
</dbReference>
<dbReference type="AlphaFoldDB" id="A0A2W7QB43"/>
<evidence type="ECO:0000313" key="14">
    <source>
        <dbReference type="Proteomes" id="UP000248916"/>
    </source>
</evidence>
<dbReference type="Pfam" id="PF21680">
    <property type="entry name" value="GIDA_C_1st"/>
    <property type="match status" value="1"/>
</dbReference>
<comment type="function">
    <text evidence="2">NAD-binding protein involved in the addition of a carboxymethylaminomethyl (cmnm) group at the wobble position (U34) of certain tRNAs, forming tRNA-cmnm(5)s(2)U34.</text>
</comment>
<dbReference type="PANTHER" id="PTHR11806:SF0">
    <property type="entry name" value="PROTEIN MTO1 HOMOLOG, MITOCHONDRIAL"/>
    <property type="match status" value="1"/>
</dbReference>
<dbReference type="NCBIfam" id="TIGR00136">
    <property type="entry name" value="mnmG_gidA"/>
    <property type="match status" value="1"/>
</dbReference>
<dbReference type="InterPro" id="IPR026904">
    <property type="entry name" value="MnmG_C"/>
</dbReference>
<feature type="domain" description="tRNA uridine 5-carboxymethylaminomethyl modification enzyme C-terminal subdomain" evidence="12">
    <location>
        <begin position="472"/>
        <end position="543"/>
    </location>
</feature>
<evidence type="ECO:0000256" key="4">
    <source>
        <dbReference type="ARBA" id="ARBA00020461"/>
    </source>
</evidence>
<dbReference type="GO" id="GO:0002098">
    <property type="term" value="P:tRNA wobble uridine modification"/>
    <property type="evidence" value="ECO:0007669"/>
    <property type="project" value="InterPro"/>
</dbReference>
<dbReference type="SUPFAM" id="SSF51905">
    <property type="entry name" value="FAD/NAD(P)-binding domain"/>
    <property type="match status" value="1"/>
</dbReference>
<keyword evidence="5" id="KW-0963">Cytoplasm</keyword>
<dbReference type="Pfam" id="PF13932">
    <property type="entry name" value="SAM_GIDA_C"/>
    <property type="match status" value="1"/>
</dbReference>
<comment type="similarity">
    <text evidence="3">Belongs to the MnmG family.</text>
</comment>
<evidence type="ECO:0000259" key="12">
    <source>
        <dbReference type="SMART" id="SM01228"/>
    </source>
</evidence>
<evidence type="ECO:0000256" key="7">
    <source>
        <dbReference type="ARBA" id="ARBA00022694"/>
    </source>
</evidence>
<dbReference type="GO" id="GO:0050660">
    <property type="term" value="F:flavin adenine dinucleotide binding"/>
    <property type="evidence" value="ECO:0007669"/>
    <property type="project" value="InterPro"/>
</dbReference>
<evidence type="ECO:0000256" key="3">
    <source>
        <dbReference type="ARBA" id="ARBA00007653"/>
    </source>
</evidence>
<dbReference type="InterPro" id="IPR044920">
    <property type="entry name" value="MnmG_C_subdom_sf"/>
</dbReference>
<dbReference type="PANTHER" id="PTHR11806">
    <property type="entry name" value="GLUCOSE INHIBITED DIVISION PROTEIN A"/>
    <property type="match status" value="1"/>
</dbReference>
<comment type="subunit">
    <text evidence="10">Homodimer. Heterotetramer of two MnmE and two MnmG subunits.</text>
</comment>
<sequence>MALCADKAAIHYRLLNRSKGPAVHGPRAQVDRELYRCAVQETLRSQQNISIIAGTVEDVLTVAGRVCGVKLEDRTEVRCNAVILTTGTFLNGVIHMGRETRSGGRIGDRASNRLSDRLKDAGTELGRLKTGTPPRIVSSSIDWASLQFQNSDPDPTMLSFQSKAPQNPILSCGITATNSAVHEIIASNLAFSAMHSGAITGKGPRYCPSVEDKISRFAEKSSHQIFLEPEGLNSPLVYPNGISTSLPLDIQREFVRAIEGLARAEIAQPGYAIEYDYVDPRSLDTGLQVTALPGLWLAGQINGTTGYEEAAAQGLAAAIDAVLVARGLDQFRFSRTSSYIGVLIDDLVTKGVSEPYRMFTSRAEYRLTLRPDNADQRLTPAAEVLGLVSKNRFSQFEEKLRLLNRAKDITDGETLSNGEVQKIGGPSSKSGKRRSVYSLLSSANIAHQSLKSIRPVLAEIETGIWNQLRVEALYSNYIDRQSSDILRLKRFEDLKVPKFFNFSEVAGLSHEITERLLRVQPESIGQASRIEGMTPVALNALIFAVRNANIPA</sequence>
<gene>
    <name evidence="13" type="ORF">LX81_00663</name>
</gene>
<dbReference type="InterPro" id="IPR004416">
    <property type="entry name" value="MnmG"/>
</dbReference>
<dbReference type="Proteomes" id="UP000248916">
    <property type="component" value="Unassembled WGS sequence"/>
</dbReference>
<evidence type="ECO:0000256" key="9">
    <source>
        <dbReference type="ARBA" id="ARBA00023027"/>
    </source>
</evidence>
<evidence type="ECO:0000256" key="8">
    <source>
        <dbReference type="ARBA" id="ARBA00022827"/>
    </source>
</evidence>